<dbReference type="AlphaFoldDB" id="A0A8K0XVD7"/>
<keyword evidence="5" id="KW-0378">Hydrolase</keyword>
<feature type="signal peptide" evidence="9">
    <location>
        <begin position="1"/>
        <end position="23"/>
    </location>
</feature>
<evidence type="ECO:0000256" key="4">
    <source>
        <dbReference type="ARBA" id="ARBA00022729"/>
    </source>
</evidence>
<gene>
    <name evidence="10" type="ORF">BXZ70DRAFT_914152</name>
</gene>
<dbReference type="Gene3D" id="3.40.50.1820">
    <property type="entry name" value="alpha/beta hydrolase"/>
    <property type="match status" value="1"/>
</dbReference>
<sequence length="336" mass="37264">MMYPSWTLLSLPLALWTSTGVLASPLSTTSKSRPHPRPLVIWHGMGDSYNSPGMLEFMSLIEDMHKGIFVHSVYLDENPKDDQRACFWGDVNEQVATVAAQLSNITELAGGFDAIGFSQGGQFLRAYVERYNSPPVNNLITFGSQHMGVSDLPLCRPWDVGCQLARRAARGGVYTEWAQKNLVQAQYYRDPAQLPTYLASNRFLASINNEVPSSINTTYAKQFASLNKLILVLFSGDKTVVPKESSWFGAYAPPPDDGGIFDKTIIPMRMQEVYVEDRFGLRTLDQRGDVILETCEGEHMQLSTGCWKPLVRMYTGGPVGGDSVFRPGEGQTVFSV</sequence>
<dbReference type="OrthoDB" id="10263094at2759"/>
<evidence type="ECO:0000256" key="7">
    <source>
        <dbReference type="ARBA" id="ARBA00023180"/>
    </source>
</evidence>
<keyword evidence="11" id="KW-1185">Reference proteome</keyword>
<keyword evidence="7" id="KW-0325">Glycoprotein</keyword>
<feature type="chain" id="PRO_5035440724" description="Palmitoyl-protein thioesterase 1" evidence="9">
    <location>
        <begin position="24"/>
        <end position="336"/>
    </location>
</feature>
<dbReference type="PANTHER" id="PTHR11247">
    <property type="entry name" value="PALMITOYL-PROTEIN THIOESTERASE/DOLICHYLDIPHOSPHATASE 1"/>
    <property type="match status" value="1"/>
</dbReference>
<dbReference type="InterPro" id="IPR002472">
    <property type="entry name" value="Palm_thioest"/>
</dbReference>
<accession>A0A8K0XVD7</accession>
<dbReference type="SUPFAM" id="SSF53474">
    <property type="entry name" value="alpha/beta-Hydrolases"/>
    <property type="match status" value="1"/>
</dbReference>
<evidence type="ECO:0000256" key="6">
    <source>
        <dbReference type="ARBA" id="ARBA00023157"/>
    </source>
</evidence>
<evidence type="ECO:0000256" key="8">
    <source>
        <dbReference type="ARBA" id="ARBA00031934"/>
    </source>
</evidence>
<evidence type="ECO:0000313" key="10">
    <source>
        <dbReference type="EMBL" id="KAH8108094.1"/>
    </source>
</evidence>
<organism evidence="10 11">
    <name type="scientific">Cristinia sonorae</name>
    <dbReference type="NCBI Taxonomy" id="1940300"/>
    <lineage>
        <taxon>Eukaryota</taxon>
        <taxon>Fungi</taxon>
        <taxon>Dikarya</taxon>
        <taxon>Basidiomycota</taxon>
        <taxon>Agaricomycotina</taxon>
        <taxon>Agaricomycetes</taxon>
        <taxon>Agaricomycetidae</taxon>
        <taxon>Agaricales</taxon>
        <taxon>Pleurotineae</taxon>
        <taxon>Stephanosporaceae</taxon>
        <taxon>Cristinia</taxon>
    </lineage>
</organism>
<protein>
    <recommendedName>
        <fullName evidence="3">Palmitoyl-protein thioesterase 1</fullName>
        <ecNumber evidence="2">3.1.2.22</ecNumber>
    </recommendedName>
    <alternativeName>
        <fullName evidence="8">Palmitoyl-protein hydrolase 1</fullName>
    </alternativeName>
</protein>
<keyword evidence="4 9" id="KW-0732">Signal</keyword>
<proteinExistence type="inferred from homology"/>
<evidence type="ECO:0000256" key="1">
    <source>
        <dbReference type="ARBA" id="ARBA00010758"/>
    </source>
</evidence>
<evidence type="ECO:0000256" key="2">
    <source>
        <dbReference type="ARBA" id="ARBA00012423"/>
    </source>
</evidence>
<dbReference type="Proteomes" id="UP000813824">
    <property type="component" value="Unassembled WGS sequence"/>
</dbReference>
<dbReference type="PRINTS" id="PR00414">
    <property type="entry name" value="PPTHIESTRASE"/>
</dbReference>
<dbReference type="InterPro" id="IPR029058">
    <property type="entry name" value="AB_hydrolase_fold"/>
</dbReference>
<evidence type="ECO:0000313" key="11">
    <source>
        <dbReference type="Proteomes" id="UP000813824"/>
    </source>
</evidence>
<comment type="similarity">
    <text evidence="1">Belongs to the palmitoyl-protein thioesterase family.</text>
</comment>
<name>A0A8K0XVD7_9AGAR</name>
<comment type="caution">
    <text evidence="10">The sequence shown here is derived from an EMBL/GenBank/DDBJ whole genome shotgun (WGS) entry which is preliminary data.</text>
</comment>
<dbReference type="GO" id="GO:0008474">
    <property type="term" value="F:palmitoyl-(protein) hydrolase activity"/>
    <property type="evidence" value="ECO:0007669"/>
    <property type="project" value="UniProtKB-EC"/>
</dbReference>
<evidence type="ECO:0000256" key="5">
    <source>
        <dbReference type="ARBA" id="ARBA00022801"/>
    </source>
</evidence>
<dbReference type="EMBL" id="JAEVFJ010000001">
    <property type="protein sequence ID" value="KAH8108094.1"/>
    <property type="molecule type" value="Genomic_DNA"/>
</dbReference>
<dbReference type="PANTHER" id="PTHR11247:SF8">
    <property type="entry name" value="PALMITOYL-PROTEIN THIOESTERASE 1"/>
    <property type="match status" value="1"/>
</dbReference>
<dbReference type="FunFam" id="3.40.50.1820:FF:000107">
    <property type="entry name" value="Palmitoyl-protein thioesterase 1"/>
    <property type="match status" value="1"/>
</dbReference>
<keyword evidence="6" id="KW-1015">Disulfide bond</keyword>
<dbReference type="Pfam" id="PF02089">
    <property type="entry name" value="Palm_thioest"/>
    <property type="match status" value="1"/>
</dbReference>
<evidence type="ECO:0000256" key="3">
    <source>
        <dbReference type="ARBA" id="ARBA00014212"/>
    </source>
</evidence>
<reference evidence="10" key="1">
    <citation type="journal article" date="2021" name="New Phytol.">
        <title>Evolutionary innovations through gain and loss of genes in the ectomycorrhizal Boletales.</title>
        <authorList>
            <person name="Wu G."/>
            <person name="Miyauchi S."/>
            <person name="Morin E."/>
            <person name="Kuo A."/>
            <person name="Drula E."/>
            <person name="Varga T."/>
            <person name="Kohler A."/>
            <person name="Feng B."/>
            <person name="Cao Y."/>
            <person name="Lipzen A."/>
            <person name="Daum C."/>
            <person name="Hundley H."/>
            <person name="Pangilinan J."/>
            <person name="Johnson J."/>
            <person name="Barry K."/>
            <person name="LaButti K."/>
            <person name="Ng V."/>
            <person name="Ahrendt S."/>
            <person name="Min B."/>
            <person name="Choi I.G."/>
            <person name="Park H."/>
            <person name="Plett J.M."/>
            <person name="Magnuson J."/>
            <person name="Spatafora J.W."/>
            <person name="Nagy L.G."/>
            <person name="Henrissat B."/>
            <person name="Grigoriev I.V."/>
            <person name="Yang Z.L."/>
            <person name="Xu J."/>
            <person name="Martin F.M."/>
        </authorList>
    </citation>
    <scope>NUCLEOTIDE SEQUENCE</scope>
    <source>
        <strain evidence="10">KKN 215</strain>
    </source>
</reference>
<dbReference type="EC" id="3.1.2.22" evidence="2"/>
<evidence type="ECO:0000256" key="9">
    <source>
        <dbReference type="SAM" id="SignalP"/>
    </source>
</evidence>